<dbReference type="Pfam" id="PF01261">
    <property type="entry name" value="AP_endonuc_2"/>
    <property type="match status" value="1"/>
</dbReference>
<dbReference type="EMBL" id="CP000804">
    <property type="protein sequence ID" value="ABU58379.1"/>
    <property type="molecule type" value="Genomic_DNA"/>
</dbReference>
<keyword evidence="2" id="KW-0413">Isomerase</keyword>
<dbReference type="PANTHER" id="PTHR12110:SF53">
    <property type="entry name" value="BLR5974 PROTEIN"/>
    <property type="match status" value="1"/>
</dbReference>
<dbReference type="Gene3D" id="3.20.20.150">
    <property type="entry name" value="Divalent-metal-dependent TIM barrel enzymes"/>
    <property type="match status" value="1"/>
</dbReference>
<keyword evidence="3" id="KW-1185">Reference proteome</keyword>
<dbReference type="InterPro" id="IPR013022">
    <property type="entry name" value="Xyl_isomerase-like_TIM-brl"/>
</dbReference>
<evidence type="ECO:0000313" key="3">
    <source>
        <dbReference type="Proteomes" id="UP000000263"/>
    </source>
</evidence>
<dbReference type="InterPro" id="IPR036237">
    <property type="entry name" value="Xyl_isomerase-like_sf"/>
</dbReference>
<dbReference type="InterPro" id="IPR050312">
    <property type="entry name" value="IolE/XylAMocC-like"/>
</dbReference>
<dbReference type="RefSeq" id="WP_012120803.1">
    <property type="nucleotide sequence ID" value="NC_009767.1"/>
</dbReference>
<sequence>MRFAYFTAGMPELTPDEAVSALRDAGYDGIEWRVTDQTPSADGRPGFWTGNRCTWPMATFVVDAPRIRALTEGAGLAMPNVGTYVTCNDLPAVEQALQGAAALGAPCARINVPRYDGVSPYLSLRDRSRAQYREVAAMARQYGVRALIEIHMGNITPSASAAAAFLDGFDPGEVGAIHDAGNMVYEGYEQYRLGLEALGPYLAHVHIKNARWERTGARDDGSVEWRATFAPLRKGVADIAALIRALKAVGYDGWLSFEDFSTERPLAERIVDNLAYVKNLLGRL</sequence>
<dbReference type="AlphaFoldDB" id="A7NLI8"/>
<name>A7NLI8_ROSCS</name>
<dbReference type="OrthoDB" id="3185623at2"/>
<evidence type="ECO:0000313" key="2">
    <source>
        <dbReference type="EMBL" id="ABU58379.1"/>
    </source>
</evidence>
<dbReference type="KEGG" id="rca:Rcas_2296"/>
<feature type="domain" description="Xylose isomerase-like TIM barrel" evidence="1">
    <location>
        <begin position="20"/>
        <end position="279"/>
    </location>
</feature>
<dbReference type="Proteomes" id="UP000000263">
    <property type="component" value="Chromosome"/>
</dbReference>
<dbReference type="HOGENOM" id="CLU_885441_0_0_0"/>
<reference evidence="2 3" key="1">
    <citation type="submission" date="2007-08" db="EMBL/GenBank/DDBJ databases">
        <title>Complete sequence of Roseiflexus castenholzii DSM 13941.</title>
        <authorList>
            <consortium name="US DOE Joint Genome Institute"/>
            <person name="Copeland A."/>
            <person name="Lucas S."/>
            <person name="Lapidus A."/>
            <person name="Barry K."/>
            <person name="Glavina del Rio T."/>
            <person name="Dalin E."/>
            <person name="Tice H."/>
            <person name="Pitluck S."/>
            <person name="Thompson L.S."/>
            <person name="Brettin T."/>
            <person name="Bruce D."/>
            <person name="Detter J.C."/>
            <person name="Han C."/>
            <person name="Tapia R."/>
            <person name="Schmutz J."/>
            <person name="Larimer F."/>
            <person name="Land M."/>
            <person name="Hauser L."/>
            <person name="Kyrpides N."/>
            <person name="Mikhailova N."/>
            <person name="Bryant D.A."/>
            <person name="Hanada S."/>
            <person name="Tsukatani Y."/>
            <person name="Richardson P."/>
        </authorList>
    </citation>
    <scope>NUCLEOTIDE SEQUENCE [LARGE SCALE GENOMIC DNA]</scope>
    <source>
        <strain evidence="3">DSM 13941 / HLO8</strain>
    </source>
</reference>
<dbReference type="eggNOG" id="COG1082">
    <property type="taxonomic scope" value="Bacteria"/>
</dbReference>
<protein>
    <submittedName>
        <fullName evidence="2">Xylose isomerase domain protein TIM barrel</fullName>
    </submittedName>
</protein>
<proteinExistence type="predicted"/>
<dbReference type="STRING" id="383372.Rcas_2296"/>
<dbReference type="SUPFAM" id="SSF51658">
    <property type="entry name" value="Xylose isomerase-like"/>
    <property type="match status" value="1"/>
</dbReference>
<organism evidence="2 3">
    <name type="scientific">Roseiflexus castenholzii (strain DSM 13941 / HLO8)</name>
    <dbReference type="NCBI Taxonomy" id="383372"/>
    <lineage>
        <taxon>Bacteria</taxon>
        <taxon>Bacillati</taxon>
        <taxon>Chloroflexota</taxon>
        <taxon>Chloroflexia</taxon>
        <taxon>Chloroflexales</taxon>
        <taxon>Roseiflexineae</taxon>
        <taxon>Roseiflexaceae</taxon>
        <taxon>Roseiflexus</taxon>
    </lineage>
</organism>
<dbReference type="GO" id="GO:0016853">
    <property type="term" value="F:isomerase activity"/>
    <property type="evidence" value="ECO:0007669"/>
    <property type="project" value="UniProtKB-KW"/>
</dbReference>
<evidence type="ECO:0000259" key="1">
    <source>
        <dbReference type="Pfam" id="PF01261"/>
    </source>
</evidence>
<dbReference type="PANTHER" id="PTHR12110">
    <property type="entry name" value="HYDROXYPYRUVATE ISOMERASE"/>
    <property type="match status" value="1"/>
</dbReference>
<accession>A7NLI8</accession>
<gene>
    <name evidence="2" type="ordered locus">Rcas_2296</name>
</gene>